<keyword evidence="4" id="KW-1185">Reference proteome</keyword>
<reference evidence="3 4" key="1">
    <citation type="submission" date="2018-06" db="EMBL/GenBank/DDBJ databases">
        <title>The complete genome sequence of a nosiheptide producer Streptomyces actuosus ATCC 25421: deducing the ability of producing a new class III lantibiotics.</title>
        <authorList>
            <person name="Liu W."/>
            <person name="Sun F."/>
            <person name="Hu Y."/>
        </authorList>
    </citation>
    <scope>NUCLEOTIDE SEQUENCE [LARGE SCALE GENOMIC DNA]</scope>
    <source>
        <strain evidence="3 4">ATCC 25421</strain>
    </source>
</reference>
<dbReference type="RefSeq" id="WP_110626359.1">
    <property type="nucleotide sequence ID" value="NZ_CP029788.1"/>
</dbReference>
<feature type="transmembrane region" description="Helical" evidence="2">
    <location>
        <begin position="12"/>
        <end position="30"/>
    </location>
</feature>
<feature type="compositionally biased region" description="Basic and acidic residues" evidence="1">
    <location>
        <begin position="36"/>
        <end position="49"/>
    </location>
</feature>
<organism evidence="3 4">
    <name type="scientific">Streptomyces actuosus</name>
    <dbReference type="NCBI Taxonomy" id="1885"/>
    <lineage>
        <taxon>Bacteria</taxon>
        <taxon>Bacillati</taxon>
        <taxon>Actinomycetota</taxon>
        <taxon>Actinomycetes</taxon>
        <taxon>Kitasatosporales</taxon>
        <taxon>Streptomycetaceae</taxon>
        <taxon>Streptomyces</taxon>
    </lineage>
</organism>
<feature type="compositionally biased region" description="Gly residues" evidence="1">
    <location>
        <begin position="100"/>
        <end position="113"/>
    </location>
</feature>
<dbReference type="AlphaFoldDB" id="A0A2U9NVV5"/>
<gene>
    <name evidence="3" type="ORF">DMT42_03240</name>
</gene>
<accession>A0A2U9NVV5</accession>
<dbReference type="OrthoDB" id="4330154at2"/>
<sequence>MQLADSSGALALGPLIVGLVVVALLIGAFWRGDILKSREPAPPRPEEQPHLPPEGAVRETRENREPEEVPQDGRRRLPHEFGNLGTRPSESKERPRWGKGSSGSFGGGGLGAH</sequence>
<dbReference type="InterPro" id="IPR045513">
    <property type="entry name" value="DUF6479"/>
</dbReference>
<protein>
    <recommendedName>
        <fullName evidence="5">Secreted protein</fullName>
    </recommendedName>
</protein>
<evidence type="ECO:0000313" key="3">
    <source>
        <dbReference type="EMBL" id="AWT41423.1"/>
    </source>
</evidence>
<dbReference type="KEGG" id="sact:DMT42_03240"/>
<evidence type="ECO:0000313" key="4">
    <source>
        <dbReference type="Proteomes" id="UP000247634"/>
    </source>
</evidence>
<evidence type="ECO:0000256" key="1">
    <source>
        <dbReference type="SAM" id="MobiDB-lite"/>
    </source>
</evidence>
<evidence type="ECO:0000256" key="2">
    <source>
        <dbReference type="SAM" id="Phobius"/>
    </source>
</evidence>
<proteinExistence type="predicted"/>
<keyword evidence="2" id="KW-0472">Membrane</keyword>
<dbReference type="Proteomes" id="UP000247634">
    <property type="component" value="Chromosome"/>
</dbReference>
<feature type="compositionally biased region" description="Basic and acidic residues" evidence="1">
    <location>
        <begin position="56"/>
        <end position="79"/>
    </location>
</feature>
<feature type="region of interest" description="Disordered" evidence="1">
    <location>
        <begin position="36"/>
        <end position="113"/>
    </location>
</feature>
<evidence type="ECO:0008006" key="5">
    <source>
        <dbReference type="Google" id="ProtNLM"/>
    </source>
</evidence>
<dbReference type="Pfam" id="PF20087">
    <property type="entry name" value="DUF6479"/>
    <property type="match status" value="1"/>
</dbReference>
<keyword evidence="2" id="KW-1133">Transmembrane helix</keyword>
<dbReference type="EMBL" id="CP029788">
    <property type="protein sequence ID" value="AWT41423.1"/>
    <property type="molecule type" value="Genomic_DNA"/>
</dbReference>
<keyword evidence="2" id="KW-0812">Transmembrane</keyword>
<name>A0A2U9NVV5_STRAS</name>